<evidence type="ECO:0000256" key="1">
    <source>
        <dbReference type="ARBA" id="ARBA00004141"/>
    </source>
</evidence>
<dbReference type="EMBL" id="JAIOIV010000136">
    <property type="protein sequence ID" value="MBZ0158088.1"/>
    <property type="molecule type" value="Genomic_DNA"/>
</dbReference>
<dbReference type="AlphaFoldDB" id="A0A953M338"/>
<keyword evidence="2" id="KW-1003">Cell membrane</keyword>
<feature type="transmembrane region" description="Helical" evidence="6">
    <location>
        <begin position="12"/>
        <end position="30"/>
    </location>
</feature>
<feature type="transmembrane region" description="Helical" evidence="6">
    <location>
        <begin position="237"/>
        <end position="256"/>
    </location>
</feature>
<evidence type="ECO:0000313" key="8">
    <source>
        <dbReference type="Proteomes" id="UP000705867"/>
    </source>
</evidence>
<keyword evidence="4 6" id="KW-1133">Transmembrane helix</keyword>
<feature type="transmembrane region" description="Helical" evidence="6">
    <location>
        <begin position="184"/>
        <end position="205"/>
    </location>
</feature>
<evidence type="ECO:0000256" key="5">
    <source>
        <dbReference type="ARBA" id="ARBA00023136"/>
    </source>
</evidence>
<reference evidence="7" key="1">
    <citation type="journal article" date="2021" name="bioRxiv">
        <title>Unraveling nitrogen, sulfur and carbon metabolic pathways and microbial community transcriptional responses to substrate deprivation and toxicity stresses in a bioreactor mimicking anoxic brackish coastal sediment conditions.</title>
        <authorList>
            <person name="Martins P.D."/>
            <person name="Echeveste M.J."/>
            <person name="Arshad A."/>
            <person name="Kurth J."/>
            <person name="Ouboter H."/>
            <person name="Jetten M.S.M."/>
            <person name="Welte C.U."/>
        </authorList>
    </citation>
    <scope>NUCLEOTIDE SEQUENCE</scope>
    <source>
        <strain evidence="7">MAG_39</strain>
    </source>
</reference>
<evidence type="ECO:0000256" key="3">
    <source>
        <dbReference type="ARBA" id="ARBA00022692"/>
    </source>
</evidence>
<comment type="caution">
    <text evidence="7">The sequence shown here is derived from an EMBL/GenBank/DDBJ whole genome shotgun (WGS) entry which is preliminary data.</text>
</comment>
<comment type="subcellular location">
    <subcellularLocation>
        <location evidence="1">Membrane</location>
        <topology evidence="1">Multi-pass membrane protein</topology>
    </subcellularLocation>
</comment>
<name>A0A953M338_9BACT</name>
<evidence type="ECO:0000256" key="6">
    <source>
        <dbReference type="SAM" id="Phobius"/>
    </source>
</evidence>
<dbReference type="Proteomes" id="UP000705867">
    <property type="component" value="Unassembled WGS sequence"/>
</dbReference>
<keyword evidence="5 6" id="KW-0472">Membrane</keyword>
<dbReference type="InterPro" id="IPR000537">
    <property type="entry name" value="UbiA_prenyltransferase"/>
</dbReference>
<evidence type="ECO:0000256" key="4">
    <source>
        <dbReference type="ARBA" id="ARBA00022989"/>
    </source>
</evidence>
<feature type="transmembrane region" description="Helical" evidence="6">
    <location>
        <begin position="262"/>
        <end position="283"/>
    </location>
</feature>
<protein>
    <submittedName>
        <fullName evidence="7">UbiA-like protein EboC</fullName>
    </submittedName>
</protein>
<dbReference type="InterPro" id="IPR050475">
    <property type="entry name" value="Prenyltransferase_related"/>
</dbReference>
<organism evidence="7 8">
    <name type="scientific">Candidatus Nitrobium versatile</name>
    <dbReference type="NCBI Taxonomy" id="2884831"/>
    <lineage>
        <taxon>Bacteria</taxon>
        <taxon>Pseudomonadati</taxon>
        <taxon>Nitrospirota</taxon>
        <taxon>Nitrospiria</taxon>
        <taxon>Nitrospirales</taxon>
        <taxon>Nitrospiraceae</taxon>
        <taxon>Candidatus Nitrobium</taxon>
    </lineage>
</organism>
<feature type="transmembrane region" description="Helical" evidence="6">
    <location>
        <begin position="211"/>
        <end position="230"/>
    </location>
</feature>
<dbReference type="PANTHER" id="PTHR42723:SF1">
    <property type="entry name" value="CHLOROPHYLL SYNTHASE, CHLOROPLASTIC"/>
    <property type="match status" value="1"/>
</dbReference>
<dbReference type="Gene3D" id="1.10.357.140">
    <property type="entry name" value="UbiA prenyltransferase"/>
    <property type="match status" value="1"/>
</dbReference>
<dbReference type="InterPro" id="IPR044878">
    <property type="entry name" value="UbiA_sf"/>
</dbReference>
<dbReference type="NCBIfam" id="NF035940">
    <property type="entry name" value="prenyl_rel_EboC"/>
    <property type="match status" value="1"/>
</dbReference>
<accession>A0A953M338</accession>
<proteinExistence type="predicted"/>
<dbReference type="CDD" id="cd13964">
    <property type="entry name" value="PT_UbiA_1"/>
    <property type="match status" value="1"/>
</dbReference>
<dbReference type="Pfam" id="PF01040">
    <property type="entry name" value="UbiA"/>
    <property type="match status" value="1"/>
</dbReference>
<evidence type="ECO:0000313" key="7">
    <source>
        <dbReference type="EMBL" id="MBZ0158088.1"/>
    </source>
</evidence>
<evidence type="ECO:0000256" key="2">
    <source>
        <dbReference type="ARBA" id="ARBA00022475"/>
    </source>
</evidence>
<feature type="transmembrane region" description="Helical" evidence="6">
    <location>
        <begin position="103"/>
        <end position="120"/>
    </location>
</feature>
<gene>
    <name evidence="7" type="primary">eboC</name>
    <name evidence="7" type="ORF">K8I29_17965</name>
</gene>
<dbReference type="PANTHER" id="PTHR42723">
    <property type="entry name" value="CHLOROPHYLL SYNTHASE"/>
    <property type="match status" value="1"/>
</dbReference>
<sequence length="285" mass="30342">MDYLRLMRAPNLFTAMADVLAGFFIVSGGRTGAGDLPWLLLATSALYAGGCVLNDICDRRIDARERPSRPLPSGRVSSREATTLALLLFAAGLSAAYRAGAPAFAVSLLLLLLIVLYDTAAKSRSLAGPLTMGACRAANLLLGMSTVLPLAPEYLLFPLVSFLYVFSLTRLSRFEVSGSPRKGGTVLAGWGVVLLSLFLMGKSALLAEDSIPFLALFALFTGRGLLRGLLHRTPHMVGRAVGSMVLGIPLIDAVYVSGIQGWAYGIPVALCIIPSLLLSRYFYVT</sequence>
<dbReference type="GO" id="GO:0016020">
    <property type="term" value="C:membrane"/>
    <property type="evidence" value="ECO:0007669"/>
    <property type="project" value="UniProtKB-SubCell"/>
</dbReference>
<keyword evidence="3 6" id="KW-0812">Transmembrane</keyword>
<reference evidence="7" key="2">
    <citation type="submission" date="2021-08" db="EMBL/GenBank/DDBJ databases">
        <authorList>
            <person name="Dalcin Martins P."/>
        </authorList>
    </citation>
    <scope>NUCLEOTIDE SEQUENCE</scope>
    <source>
        <strain evidence="7">MAG_39</strain>
    </source>
</reference>
<dbReference type="GO" id="GO:0016765">
    <property type="term" value="F:transferase activity, transferring alkyl or aryl (other than methyl) groups"/>
    <property type="evidence" value="ECO:0007669"/>
    <property type="project" value="InterPro"/>
</dbReference>
<feature type="transmembrane region" description="Helical" evidence="6">
    <location>
        <begin position="36"/>
        <end position="57"/>
    </location>
</feature>